<comment type="caution">
    <text evidence="2">The sequence shown here is derived from an EMBL/GenBank/DDBJ whole genome shotgun (WGS) entry which is preliminary data.</text>
</comment>
<evidence type="ECO:0000256" key="1">
    <source>
        <dbReference type="SAM" id="Phobius"/>
    </source>
</evidence>
<keyword evidence="1" id="KW-1133">Transmembrane helix</keyword>
<evidence type="ECO:0000313" key="2">
    <source>
        <dbReference type="EMBL" id="EET44490.1"/>
    </source>
</evidence>
<feature type="transmembrane region" description="Helical" evidence="1">
    <location>
        <begin position="31"/>
        <end position="53"/>
    </location>
</feature>
<gene>
    <name evidence="2" type="ORF">NEISICOT_01708</name>
</gene>
<reference evidence="2" key="1">
    <citation type="submission" date="2009-07" db="EMBL/GenBank/DDBJ databases">
        <authorList>
            <person name="Weinstock G."/>
            <person name="Sodergren E."/>
            <person name="Clifton S."/>
            <person name="Fulton L."/>
            <person name="Fulton B."/>
            <person name="Courtney L."/>
            <person name="Fronick C."/>
            <person name="Harrison M."/>
            <person name="Strong C."/>
            <person name="Farmer C."/>
            <person name="Delahaunty K."/>
            <person name="Markovic C."/>
            <person name="Hall O."/>
            <person name="Minx P."/>
            <person name="Tomlinson C."/>
            <person name="Mitreva M."/>
            <person name="Nelson J."/>
            <person name="Hou S."/>
            <person name="Wollam A."/>
            <person name="Pepin K.H."/>
            <person name="Johnson M."/>
            <person name="Bhonagiri V."/>
            <person name="Nash W.E."/>
            <person name="Warren W."/>
            <person name="Chinwalla A."/>
            <person name="Mardis E.R."/>
            <person name="Wilson R.K."/>
        </authorList>
    </citation>
    <scope>NUCLEOTIDE SEQUENCE [LARGE SCALE GENOMIC DNA]</scope>
    <source>
        <strain evidence="2">ATCC 29256</strain>
    </source>
</reference>
<feature type="transmembrane region" description="Helical" evidence="1">
    <location>
        <begin position="73"/>
        <end position="91"/>
    </location>
</feature>
<accession>C6M5A9</accession>
<dbReference type="AlphaFoldDB" id="C6M5A9"/>
<organism evidence="2 3">
    <name type="scientific">Neisseria sicca ATCC 29256</name>
    <dbReference type="NCBI Taxonomy" id="547045"/>
    <lineage>
        <taxon>Bacteria</taxon>
        <taxon>Pseudomonadati</taxon>
        <taxon>Pseudomonadota</taxon>
        <taxon>Betaproteobacteria</taxon>
        <taxon>Neisseriales</taxon>
        <taxon>Neisseriaceae</taxon>
        <taxon>Neisseria</taxon>
    </lineage>
</organism>
<keyword evidence="1" id="KW-0472">Membrane</keyword>
<protein>
    <submittedName>
        <fullName evidence="2">Uncharacterized protein</fullName>
    </submittedName>
</protein>
<evidence type="ECO:0000313" key="3">
    <source>
        <dbReference type="Proteomes" id="UP000005365"/>
    </source>
</evidence>
<proteinExistence type="predicted"/>
<keyword evidence="1" id="KW-0812">Transmembrane</keyword>
<dbReference type="Proteomes" id="UP000005365">
    <property type="component" value="Unassembled WGS sequence"/>
</dbReference>
<sequence length="141" mass="16609">MVFHTIRIARSKLKIFMIKLKILNKMKQKHYFLLIAQILLNFPSLIFLTVWLIKITIVMDAELFSYLLTFIKLSSYIASLFSVATLINLIFIRDMKILLTSVLMSIFTLLFSGYTLSSYACNSFYGYYMCLVRDYIFKIIH</sequence>
<feature type="transmembrane region" description="Helical" evidence="1">
    <location>
        <begin position="98"/>
        <end position="116"/>
    </location>
</feature>
<keyword evidence="3" id="KW-1185">Reference proteome</keyword>
<dbReference type="EMBL" id="ACKO02000009">
    <property type="protein sequence ID" value="EET44490.1"/>
    <property type="molecule type" value="Genomic_DNA"/>
</dbReference>
<name>C6M5A9_NEISI</name>